<gene>
    <name evidence="4" type="ordered locus">DP0280</name>
</gene>
<sequence length="238" mass="26457">MPGLLDLLFPRSCVYCEERIPYGIRETLCPACLQKIKPTRPPLCLCCGGPLVGPVETEHLCGTCLLHMPAYNRARSLFIYEDVVRGLIHGLKFGQDMACLRAIDALVTSSGWRAGLPVSDLVLPVPLHFHRLRSRGFNQAFLLAKVFFGKRNKKIMPSLLLRTRDTLPQTGLSGVARRRNLLAAFTLRDAEMIRGRKICLVDDVFTTGTTVDECSKVLRKNGAAEVEVLTLARVIIAR</sequence>
<dbReference type="STRING" id="177439.DP0280"/>
<dbReference type="EMBL" id="CR522870">
    <property type="protein sequence ID" value="CAG35009.1"/>
    <property type="molecule type" value="Genomic_DNA"/>
</dbReference>
<evidence type="ECO:0000256" key="1">
    <source>
        <dbReference type="ARBA" id="ARBA00008007"/>
    </source>
</evidence>
<evidence type="ECO:0000313" key="5">
    <source>
        <dbReference type="Proteomes" id="UP000000602"/>
    </source>
</evidence>
<dbReference type="Pfam" id="PF18912">
    <property type="entry name" value="DZR_2"/>
    <property type="match status" value="1"/>
</dbReference>
<dbReference type="Gene3D" id="3.40.50.2020">
    <property type="match status" value="1"/>
</dbReference>
<dbReference type="SUPFAM" id="SSF53271">
    <property type="entry name" value="PRTase-like"/>
    <property type="match status" value="1"/>
</dbReference>
<comment type="similarity">
    <text evidence="1">Belongs to the ComF/GntX family.</text>
</comment>
<accession>Q6ARL6</accession>
<dbReference type="CDD" id="cd06223">
    <property type="entry name" value="PRTases_typeI"/>
    <property type="match status" value="1"/>
</dbReference>
<evidence type="ECO:0000259" key="2">
    <source>
        <dbReference type="Pfam" id="PF00156"/>
    </source>
</evidence>
<protein>
    <submittedName>
        <fullName evidence="4">Related to competence protein F</fullName>
    </submittedName>
</protein>
<dbReference type="PANTHER" id="PTHR47505">
    <property type="entry name" value="DNA UTILIZATION PROTEIN YHGH"/>
    <property type="match status" value="1"/>
</dbReference>
<dbReference type="RefSeq" id="WP_011187525.1">
    <property type="nucleotide sequence ID" value="NC_006138.1"/>
</dbReference>
<reference evidence="5" key="1">
    <citation type="journal article" date="2004" name="Environ. Microbiol.">
        <title>The genome of Desulfotalea psychrophila, a sulfate-reducing bacterium from permanently cold Arctic sediments.</title>
        <authorList>
            <person name="Rabus R."/>
            <person name="Ruepp A."/>
            <person name="Frickey T."/>
            <person name="Rattei T."/>
            <person name="Fartmann B."/>
            <person name="Stark M."/>
            <person name="Bauer M."/>
            <person name="Zibat A."/>
            <person name="Lombardot T."/>
            <person name="Becker I."/>
            <person name="Amann J."/>
            <person name="Gellner K."/>
            <person name="Teeling H."/>
            <person name="Leuschner W.D."/>
            <person name="Gloeckner F.-O."/>
            <person name="Lupas A.N."/>
            <person name="Amann R."/>
            <person name="Klenk H.-P."/>
        </authorList>
    </citation>
    <scope>NUCLEOTIDE SEQUENCE [LARGE SCALE GENOMIC DNA]</scope>
    <source>
        <strain evidence="5">DSM 12343 / LSv54</strain>
    </source>
</reference>
<dbReference type="OrthoDB" id="9779910at2"/>
<dbReference type="InterPro" id="IPR000836">
    <property type="entry name" value="PRTase_dom"/>
</dbReference>
<dbReference type="eggNOG" id="COG1040">
    <property type="taxonomic scope" value="Bacteria"/>
</dbReference>
<feature type="domain" description="Double zinc ribbon" evidence="3">
    <location>
        <begin position="4"/>
        <end position="65"/>
    </location>
</feature>
<evidence type="ECO:0000259" key="3">
    <source>
        <dbReference type="Pfam" id="PF18912"/>
    </source>
</evidence>
<dbReference type="PANTHER" id="PTHR47505:SF1">
    <property type="entry name" value="DNA UTILIZATION PROTEIN YHGH"/>
    <property type="match status" value="1"/>
</dbReference>
<dbReference type="Proteomes" id="UP000000602">
    <property type="component" value="Chromosome"/>
</dbReference>
<dbReference type="HOGENOM" id="CLU_054549_0_0_7"/>
<evidence type="ECO:0000313" key="4">
    <source>
        <dbReference type="EMBL" id="CAG35009.1"/>
    </source>
</evidence>
<keyword evidence="5" id="KW-1185">Reference proteome</keyword>
<proteinExistence type="inferred from homology"/>
<dbReference type="InterPro" id="IPR051910">
    <property type="entry name" value="ComF/GntX_DNA_util-trans"/>
</dbReference>
<organism evidence="4 5">
    <name type="scientific">Desulfotalea psychrophila (strain LSv54 / DSM 12343)</name>
    <dbReference type="NCBI Taxonomy" id="177439"/>
    <lineage>
        <taxon>Bacteria</taxon>
        <taxon>Pseudomonadati</taxon>
        <taxon>Thermodesulfobacteriota</taxon>
        <taxon>Desulfobulbia</taxon>
        <taxon>Desulfobulbales</taxon>
        <taxon>Desulfocapsaceae</taxon>
        <taxon>Desulfotalea</taxon>
    </lineage>
</organism>
<name>Q6ARL6_DESPS</name>
<feature type="domain" description="Phosphoribosyltransferase" evidence="2">
    <location>
        <begin position="184"/>
        <end position="233"/>
    </location>
</feature>
<dbReference type="InterPro" id="IPR044005">
    <property type="entry name" value="DZR_2"/>
</dbReference>
<dbReference type="InterPro" id="IPR029057">
    <property type="entry name" value="PRTase-like"/>
</dbReference>
<dbReference type="Pfam" id="PF00156">
    <property type="entry name" value="Pribosyltran"/>
    <property type="match status" value="1"/>
</dbReference>
<dbReference type="KEGG" id="dps:DP0280"/>
<dbReference type="AlphaFoldDB" id="Q6ARL6"/>